<dbReference type="InterPro" id="IPR001100">
    <property type="entry name" value="Pyr_nuc-diS_OxRdtase"/>
</dbReference>
<dbReference type="GO" id="GO:0006103">
    <property type="term" value="P:2-oxoglutarate metabolic process"/>
    <property type="evidence" value="ECO:0007669"/>
    <property type="project" value="TreeGrafter"/>
</dbReference>
<evidence type="ECO:0000313" key="13">
    <source>
        <dbReference type="Proteomes" id="UP000000595"/>
    </source>
</evidence>
<dbReference type="PROSITE" id="PS00076">
    <property type="entry name" value="PYRIDINE_REDOX_1"/>
    <property type="match status" value="1"/>
</dbReference>
<dbReference type="PANTHER" id="PTHR22912:SF151">
    <property type="entry name" value="DIHYDROLIPOYL DEHYDROGENASE, MITOCHONDRIAL"/>
    <property type="match status" value="1"/>
</dbReference>
<dbReference type="SUPFAM" id="SSF55424">
    <property type="entry name" value="FAD/NAD-linked reductases, dimerisation (C-terminal) domain"/>
    <property type="match status" value="1"/>
</dbReference>
<dbReference type="eggNOG" id="arCOG01068">
    <property type="taxonomic scope" value="Archaea"/>
</dbReference>
<comment type="similarity">
    <text evidence="2 9">Belongs to the class-I pyridine nucleotide-disulfide oxidoreductase family.</text>
</comment>
<evidence type="ECO:0000256" key="7">
    <source>
        <dbReference type="ARBA" id="ARBA00023157"/>
    </source>
</evidence>
<dbReference type="GO" id="GO:0050660">
    <property type="term" value="F:flavin adenine dinucleotide binding"/>
    <property type="evidence" value="ECO:0007669"/>
    <property type="project" value="TreeGrafter"/>
</dbReference>
<comment type="cofactor">
    <cofactor evidence="1">
        <name>FAD</name>
        <dbReference type="ChEBI" id="CHEBI:57692"/>
    </cofactor>
</comment>
<dbReference type="PRINTS" id="PR00411">
    <property type="entry name" value="PNDRDTASEI"/>
</dbReference>
<protein>
    <submittedName>
        <fullName evidence="12">Dihydrolipoamide dehydrogenase</fullName>
        <ecNumber evidence="12">1.8.1.4</ecNumber>
    </submittedName>
</protein>
<evidence type="ECO:0000256" key="8">
    <source>
        <dbReference type="ARBA" id="ARBA00023284"/>
    </source>
</evidence>
<sequence length="487" mass="54436">MRGIRMKDYDLIVIGTGSGMNYVNSIIDSNPKMKIAVIDKDEPGGICLTRGCIPSKLLLYPAELVRDLETAPLFGIKLEIKDIEFRTIMERMRKRIGEDIEMIRQGLTENDYLDYYPETAEFISPYTLKAGDEILHSEMIFLCTGSKPAVPPVRGLEEAGYLTSDTVLGLNECPKSLAILGGSYIGAEYGHFFSAMGAEVTVIGRNQHFLPQEEPEVSELARIKMSEYMRILTNHEAIEVRKEKGGQKTVIAKDRDSGEETEVTADEILVATGRAPNNDILHPEKAGIKTDPHGWILVNEYLETSQPNIWAFGDANGKYLLKHVGNYESGIVYLNAIMQEKVKVDYHAVPHAVFSYPEIAGVGMSEKEAIEEFGEKRVIIGFKLFEDTAKGSAMETRDYFVKVILDGLEDKILGAHIIGPHASVLIHQIIPLMYTASRSAKPMMQMMDIHPALSEVVKRAFYSRLSPEHYHHVMKHLGLEDEDSVEG</sequence>
<dbReference type="InterPro" id="IPR023753">
    <property type="entry name" value="FAD/NAD-binding_dom"/>
</dbReference>
<keyword evidence="5 9" id="KW-0560">Oxidoreductase</keyword>
<dbReference type="PIRSF" id="PIRSF000350">
    <property type="entry name" value="Mercury_reductase_MerA"/>
    <property type="match status" value="1"/>
</dbReference>
<gene>
    <name evidence="12" type="ordered locus">MM_3279</name>
</gene>
<evidence type="ECO:0000256" key="4">
    <source>
        <dbReference type="ARBA" id="ARBA00022827"/>
    </source>
</evidence>
<keyword evidence="8 9" id="KW-0676">Redox-active center</keyword>
<accession>Q8PS09</accession>
<dbReference type="AlphaFoldDB" id="Q8PS09"/>
<dbReference type="PANTHER" id="PTHR22912">
    <property type="entry name" value="DISULFIDE OXIDOREDUCTASE"/>
    <property type="match status" value="1"/>
</dbReference>
<evidence type="ECO:0000256" key="3">
    <source>
        <dbReference type="ARBA" id="ARBA00022630"/>
    </source>
</evidence>
<evidence type="ECO:0000256" key="6">
    <source>
        <dbReference type="ARBA" id="ARBA00023027"/>
    </source>
</evidence>
<dbReference type="InterPro" id="IPR050151">
    <property type="entry name" value="Class-I_Pyr_Nuc-Dis_Oxidored"/>
</dbReference>
<dbReference type="Proteomes" id="UP000000595">
    <property type="component" value="Chromosome"/>
</dbReference>
<dbReference type="PRINTS" id="PR00368">
    <property type="entry name" value="FADPNR"/>
</dbReference>
<dbReference type="GO" id="GO:0004148">
    <property type="term" value="F:dihydrolipoyl dehydrogenase (NADH) activity"/>
    <property type="evidence" value="ECO:0007669"/>
    <property type="project" value="UniProtKB-EC"/>
</dbReference>
<evidence type="ECO:0000256" key="2">
    <source>
        <dbReference type="ARBA" id="ARBA00007532"/>
    </source>
</evidence>
<dbReference type="EC" id="1.8.1.4" evidence="12"/>
<evidence type="ECO:0000259" key="11">
    <source>
        <dbReference type="Pfam" id="PF07992"/>
    </source>
</evidence>
<dbReference type="InterPro" id="IPR016156">
    <property type="entry name" value="FAD/NAD-linked_Rdtase_dimer_sf"/>
</dbReference>
<keyword evidence="3 9" id="KW-0285">Flavoprotein</keyword>
<dbReference type="InterPro" id="IPR004099">
    <property type="entry name" value="Pyr_nucl-diS_OxRdtase_dimer"/>
</dbReference>
<dbReference type="DNASU" id="1481621"/>
<organism evidence="12 13">
    <name type="scientific">Methanosarcina mazei (strain ATCC BAA-159 / DSM 3647 / Goe1 / Go1 / JCM 11833 / OCM 88)</name>
    <name type="common">Methanosarcina frisia</name>
    <dbReference type="NCBI Taxonomy" id="192952"/>
    <lineage>
        <taxon>Archaea</taxon>
        <taxon>Methanobacteriati</taxon>
        <taxon>Methanobacteriota</taxon>
        <taxon>Stenosarchaea group</taxon>
        <taxon>Methanomicrobia</taxon>
        <taxon>Methanosarcinales</taxon>
        <taxon>Methanosarcinaceae</taxon>
        <taxon>Methanosarcina</taxon>
    </lineage>
</organism>
<evidence type="ECO:0000256" key="9">
    <source>
        <dbReference type="RuleBase" id="RU003691"/>
    </source>
</evidence>
<keyword evidence="7" id="KW-1015">Disulfide bond</keyword>
<evidence type="ECO:0000313" key="12">
    <source>
        <dbReference type="EMBL" id="AAM32975.1"/>
    </source>
</evidence>
<feature type="domain" description="FAD/NAD(P)-binding" evidence="11">
    <location>
        <begin position="9"/>
        <end position="318"/>
    </location>
</feature>
<dbReference type="Gene3D" id="3.30.390.30">
    <property type="match status" value="1"/>
</dbReference>
<feature type="domain" description="Pyridine nucleotide-disulphide oxidoreductase dimerisation" evidence="10">
    <location>
        <begin position="349"/>
        <end position="460"/>
    </location>
</feature>
<dbReference type="SUPFAM" id="SSF51905">
    <property type="entry name" value="FAD/NAD(P)-binding domain"/>
    <property type="match status" value="1"/>
</dbReference>
<dbReference type="KEGG" id="mma:MM_3279"/>
<dbReference type="InterPro" id="IPR036188">
    <property type="entry name" value="FAD/NAD-bd_sf"/>
</dbReference>
<dbReference type="Gene3D" id="3.50.50.60">
    <property type="entry name" value="FAD/NAD(P)-binding domain"/>
    <property type="match status" value="2"/>
</dbReference>
<evidence type="ECO:0000256" key="5">
    <source>
        <dbReference type="ARBA" id="ARBA00023002"/>
    </source>
</evidence>
<dbReference type="InterPro" id="IPR012999">
    <property type="entry name" value="Pyr_OxRdtase_I_AS"/>
</dbReference>
<dbReference type="NCBIfam" id="NF004947">
    <property type="entry name" value="PRK06292.2-5"/>
    <property type="match status" value="1"/>
</dbReference>
<keyword evidence="4 9" id="KW-0274">FAD</keyword>
<reference evidence="12 13" key="1">
    <citation type="journal article" date="2002" name="J. Mol. Microbiol. Biotechnol.">
        <title>The genome of Methanosarcina mazei: evidence for lateral gene transfer between Bacteria and Archaea.</title>
        <authorList>
            <person name="Deppenmeier U."/>
            <person name="Johann A."/>
            <person name="Hartsch T."/>
            <person name="Merkl R."/>
            <person name="Schmitz R.A."/>
            <person name="Martinez-Arias R."/>
            <person name="Henne A."/>
            <person name="Wiezer A."/>
            <person name="Baumer S."/>
            <person name="Jacobi C."/>
            <person name="Bruggemann H."/>
            <person name="Lienard T."/>
            <person name="Christmann A."/>
            <person name="Bomeke M."/>
            <person name="Steckel S."/>
            <person name="Bhattacharyya A."/>
            <person name="Lykidis A."/>
            <person name="Overbeek R."/>
            <person name="Klenk H.P."/>
            <person name="Gunsalus R.P."/>
            <person name="Fritz H.J."/>
            <person name="Gottschalk G."/>
        </authorList>
    </citation>
    <scope>NUCLEOTIDE SEQUENCE [LARGE SCALE GENOMIC DNA]</scope>
    <source>
        <strain evidence="13">ATCC BAA-159 / DSM 3647 / Goe1 / Go1 / JCM 11833 / OCM 88</strain>
    </source>
</reference>
<dbReference type="Pfam" id="PF07992">
    <property type="entry name" value="Pyr_redox_2"/>
    <property type="match status" value="1"/>
</dbReference>
<proteinExistence type="inferred from homology"/>
<dbReference type="Pfam" id="PF02852">
    <property type="entry name" value="Pyr_redox_dim"/>
    <property type="match status" value="1"/>
</dbReference>
<evidence type="ECO:0000259" key="10">
    <source>
        <dbReference type="Pfam" id="PF02852"/>
    </source>
</evidence>
<evidence type="ECO:0000256" key="1">
    <source>
        <dbReference type="ARBA" id="ARBA00001974"/>
    </source>
</evidence>
<dbReference type="EMBL" id="AE008384">
    <property type="protein sequence ID" value="AAM32975.1"/>
    <property type="molecule type" value="Genomic_DNA"/>
</dbReference>
<keyword evidence="6" id="KW-0520">NAD</keyword>
<dbReference type="HOGENOM" id="CLU_016755_1_2_2"/>
<dbReference type="PATRIC" id="fig|192952.21.peg.3809"/>
<name>Q8PS09_METMA</name>